<protein>
    <submittedName>
        <fullName evidence="2">Uncharacterized protein</fullName>
    </submittedName>
</protein>
<dbReference type="Pfam" id="PF05710">
    <property type="entry name" value="Coiled"/>
    <property type="match status" value="1"/>
</dbReference>
<proteinExistence type="predicted"/>
<dbReference type="GeneID" id="8616739"/>
<dbReference type="InterPro" id="IPR008455">
    <property type="entry name" value="HssA/B-related"/>
</dbReference>
<name>Q55EH6_DICDI</name>
<comment type="caution">
    <text evidence="2">The sequence shown here is derived from an EMBL/GenBank/DDBJ whole genome shotgun (WGS) entry which is preliminary data.</text>
</comment>
<evidence type="ECO:0000313" key="3">
    <source>
        <dbReference type="Proteomes" id="UP000002195"/>
    </source>
</evidence>
<dbReference type="AlphaFoldDB" id="Q55EH6"/>
<dbReference type="KEGG" id="ddi:DDB_G0268896"/>
<evidence type="ECO:0000256" key="1">
    <source>
        <dbReference type="SAM" id="MobiDB-lite"/>
    </source>
</evidence>
<evidence type="ECO:0000313" key="2">
    <source>
        <dbReference type="EMBL" id="EAL73037.1"/>
    </source>
</evidence>
<dbReference type="Proteomes" id="UP000002195">
    <property type="component" value="Unassembled WGS sequence"/>
</dbReference>
<feature type="compositionally biased region" description="Gly residues" evidence="1">
    <location>
        <begin position="42"/>
        <end position="60"/>
    </location>
</feature>
<dbReference type="RefSeq" id="XP_647044.1">
    <property type="nucleotide sequence ID" value="XM_641952.1"/>
</dbReference>
<feature type="region of interest" description="Disordered" evidence="1">
    <location>
        <begin position="15"/>
        <end position="75"/>
    </location>
</feature>
<reference evidence="2 3" key="1">
    <citation type="journal article" date="2005" name="Nature">
        <title>The genome of the social amoeba Dictyostelium discoideum.</title>
        <authorList>
            <consortium name="The Dictyostelium discoideum Sequencing Consortium"/>
            <person name="Eichinger L."/>
            <person name="Pachebat J.A."/>
            <person name="Glockner G."/>
            <person name="Rajandream M.A."/>
            <person name="Sucgang R."/>
            <person name="Berriman M."/>
            <person name="Song J."/>
            <person name="Olsen R."/>
            <person name="Szafranski K."/>
            <person name="Xu Q."/>
            <person name="Tunggal B."/>
            <person name="Kummerfeld S."/>
            <person name="Madera M."/>
            <person name="Konfortov B.A."/>
            <person name="Rivero F."/>
            <person name="Bankier A.T."/>
            <person name="Lehmann R."/>
            <person name="Hamlin N."/>
            <person name="Davies R."/>
            <person name="Gaudet P."/>
            <person name="Fey P."/>
            <person name="Pilcher K."/>
            <person name="Chen G."/>
            <person name="Saunders D."/>
            <person name="Sodergren E."/>
            <person name="Davis P."/>
            <person name="Kerhornou A."/>
            <person name="Nie X."/>
            <person name="Hall N."/>
            <person name="Anjard C."/>
            <person name="Hemphill L."/>
            <person name="Bason N."/>
            <person name="Farbrother P."/>
            <person name="Desany B."/>
            <person name="Just E."/>
            <person name="Morio T."/>
            <person name="Rost R."/>
            <person name="Churcher C."/>
            <person name="Cooper J."/>
            <person name="Haydock S."/>
            <person name="van Driessche N."/>
            <person name="Cronin A."/>
            <person name="Goodhead I."/>
            <person name="Muzny D."/>
            <person name="Mourier T."/>
            <person name="Pain A."/>
            <person name="Lu M."/>
            <person name="Harper D."/>
            <person name="Lindsay R."/>
            <person name="Hauser H."/>
            <person name="James K."/>
            <person name="Quiles M."/>
            <person name="Madan Babu M."/>
            <person name="Saito T."/>
            <person name="Buchrieser C."/>
            <person name="Wardroper A."/>
            <person name="Felder M."/>
            <person name="Thangavelu M."/>
            <person name="Johnson D."/>
            <person name="Knights A."/>
            <person name="Loulseged H."/>
            <person name="Mungall K."/>
            <person name="Oliver K."/>
            <person name="Price C."/>
            <person name="Quail M.A."/>
            <person name="Urushihara H."/>
            <person name="Hernandez J."/>
            <person name="Rabbinowitsch E."/>
            <person name="Steffen D."/>
            <person name="Sanders M."/>
            <person name="Ma J."/>
            <person name="Kohara Y."/>
            <person name="Sharp S."/>
            <person name="Simmonds M."/>
            <person name="Spiegler S."/>
            <person name="Tivey A."/>
            <person name="Sugano S."/>
            <person name="White B."/>
            <person name="Walker D."/>
            <person name="Woodward J."/>
            <person name="Winckler T."/>
            <person name="Tanaka Y."/>
            <person name="Shaulsky G."/>
            <person name="Schleicher M."/>
            <person name="Weinstock G."/>
            <person name="Rosenthal A."/>
            <person name="Cox E.C."/>
            <person name="Chisholm R.L."/>
            <person name="Gibbs R."/>
            <person name="Loomis W.F."/>
            <person name="Platzer M."/>
            <person name="Kay R.R."/>
            <person name="Williams J."/>
            <person name="Dear P.H."/>
            <person name="Noegel A.A."/>
            <person name="Barrell B."/>
            <person name="Kuspa A."/>
        </authorList>
    </citation>
    <scope>NUCLEOTIDE SEQUENCE [LARGE SCALE GENOMIC DNA]</scope>
    <source>
        <strain evidence="2 3">AX4</strain>
    </source>
</reference>
<dbReference type="HOGENOM" id="CLU_2676247_0_0_1"/>
<organism evidence="2 3">
    <name type="scientific">Dictyostelium discoideum</name>
    <name type="common">Social amoeba</name>
    <dbReference type="NCBI Taxonomy" id="44689"/>
    <lineage>
        <taxon>Eukaryota</taxon>
        <taxon>Amoebozoa</taxon>
        <taxon>Evosea</taxon>
        <taxon>Eumycetozoa</taxon>
        <taxon>Dictyostelia</taxon>
        <taxon>Dictyosteliales</taxon>
        <taxon>Dictyosteliaceae</taxon>
        <taxon>Dictyostelium</taxon>
    </lineage>
</organism>
<dbReference type="EMBL" id="AAFI02000004">
    <property type="protein sequence ID" value="EAL73037.1"/>
    <property type="molecule type" value="Genomic_DNA"/>
</dbReference>
<sequence length="75" mass="7572">MTIFNSLTKLGNISSASKTSHSINMEAGESSDFGQNNSTNWGSGGGGMGGGGGMSGGGRGPIIIIINNRRRPGMQ</sequence>
<gene>
    <name evidence="2" type="ORF">DDB_G0268896</name>
</gene>
<dbReference type="PaxDb" id="44689-DDB0190110"/>
<dbReference type="dictyBase" id="DDB_G0268896"/>
<accession>Q55EH6</accession>
<feature type="compositionally biased region" description="Polar residues" evidence="1">
    <location>
        <begin position="32"/>
        <end position="41"/>
    </location>
</feature>
<dbReference type="InParanoid" id="Q55EH6"/>
<keyword evidence="3" id="KW-1185">Reference proteome</keyword>